<dbReference type="SMART" id="SM00268">
    <property type="entry name" value="ACTIN"/>
    <property type="match status" value="1"/>
</dbReference>
<gene>
    <name evidence="4" type="primary">CA1</name>
    <name evidence="4" type="ORF">AWC38_SpisGene1641</name>
</gene>
<feature type="region of interest" description="Disordered" evidence="3">
    <location>
        <begin position="1699"/>
        <end position="1781"/>
    </location>
</feature>
<feature type="compositionally biased region" description="Polar residues" evidence="3">
    <location>
        <begin position="669"/>
        <end position="683"/>
    </location>
</feature>
<feature type="coiled-coil region" evidence="2">
    <location>
        <begin position="1252"/>
        <end position="1326"/>
    </location>
</feature>
<dbReference type="Pfam" id="PF00022">
    <property type="entry name" value="Actin"/>
    <property type="match status" value="1"/>
</dbReference>
<dbReference type="InterPro" id="IPR018181">
    <property type="entry name" value="Heat_shock_70_CS"/>
</dbReference>
<feature type="compositionally biased region" description="Basic and acidic residues" evidence="3">
    <location>
        <begin position="833"/>
        <end position="850"/>
    </location>
</feature>
<dbReference type="SUPFAM" id="SSF52087">
    <property type="entry name" value="CRAL/TRIO domain"/>
    <property type="match status" value="1"/>
</dbReference>
<organism evidence="4 5">
    <name type="scientific">Stylophora pistillata</name>
    <name type="common">Smooth cauliflower coral</name>
    <dbReference type="NCBI Taxonomy" id="50429"/>
    <lineage>
        <taxon>Eukaryota</taxon>
        <taxon>Metazoa</taxon>
        <taxon>Cnidaria</taxon>
        <taxon>Anthozoa</taxon>
        <taxon>Hexacorallia</taxon>
        <taxon>Scleractinia</taxon>
        <taxon>Astrocoeniina</taxon>
        <taxon>Pocilloporidae</taxon>
        <taxon>Stylophora</taxon>
    </lineage>
</organism>
<dbReference type="SUPFAM" id="SSF53067">
    <property type="entry name" value="Actin-like ATPase domain"/>
    <property type="match status" value="2"/>
</dbReference>
<dbReference type="PROSITE" id="PS01036">
    <property type="entry name" value="HSP70_3"/>
    <property type="match status" value="1"/>
</dbReference>
<keyword evidence="2" id="KW-0175">Coiled coil</keyword>
<dbReference type="InterPro" id="IPR043129">
    <property type="entry name" value="ATPase_NBD"/>
</dbReference>
<name>A0A2B4SYN7_STYPI</name>
<feature type="region of interest" description="Disordered" evidence="3">
    <location>
        <begin position="1099"/>
        <end position="1123"/>
    </location>
</feature>
<feature type="region of interest" description="Disordered" evidence="3">
    <location>
        <begin position="767"/>
        <end position="856"/>
    </location>
</feature>
<feature type="region of interest" description="Disordered" evidence="3">
    <location>
        <begin position="1358"/>
        <end position="1391"/>
    </location>
</feature>
<dbReference type="InterPro" id="IPR020902">
    <property type="entry name" value="Actin/actin-like_CS"/>
</dbReference>
<feature type="compositionally biased region" description="Acidic residues" evidence="3">
    <location>
        <begin position="1650"/>
        <end position="1659"/>
    </location>
</feature>
<feature type="compositionally biased region" description="Basic and acidic residues" evidence="3">
    <location>
        <begin position="1170"/>
        <end position="1194"/>
    </location>
</feature>
<feature type="compositionally biased region" description="Basic and acidic residues" evidence="3">
    <location>
        <begin position="1662"/>
        <end position="1676"/>
    </location>
</feature>
<evidence type="ECO:0000256" key="2">
    <source>
        <dbReference type="SAM" id="Coils"/>
    </source>
</evidence>
<feature type="compositionally biased region" description="Basic and acidic residues" evidence="3">
    <location>
        <begin position="552"/>
        <end position="561"/>
    </location>
</feature>
<feature type="compositionally biased region" description="Polar residues" evidence="3">
    <location>
        <begin position="872"/>
        <end position="897"/>
    </location>
</feature>
<keyword evidence="5" id="KW-1185">Reference proteome</keyword>
<feature type="compositionally biased region" description="Basic and acidic residues" evidence="3">
    <location>
        <begin position="531"/>
        <end position="544"/>
    </location>
</feature>
<feature type="compositionally biased region" description="Polar residues" evidence="3">
    <location>
        <begin position="786"/>
        <end position="804"/>
    </location>
</feature>
<feature type="compositionally biased region" description="Acidic residues" evidence="3">
    <location>
        <begin position="1485"/>
        <end position="1510"/>
    </location>
</feature>
<dbReference type="PANTHER" id="PTHR11937">
    <property type="entry name" value="ACTIN"/>
    <property type="match status" value="1"/>
</dbReference>
<sequence>MQIAQWSTFSETPQVMGTRSKAAEKRLYMPEDSLISSEIAVLSGGCDLQGHPLVILPSQRYTNLVQLNQADVIRLLKYLAFLSRSWYKEASLSFLVDFRNSRAADIKHIVELIQMFQTEQVNGTANLLNFIDASQLPPSFGGTLPYDHKAWIRLQKKLEEFYFASEYVMNHLPKAVDEIKSLKRMRTKKESFGGDLVLQRTETKRAQIKRDLTLDAALEEVHRLNEMSLKPQHDRTFSVMSKKPQFAPMMETIKPYRDKLIQAKRQLDEAWNGNIASQPVVTSSQTDDVHELRENLSRLVKWIRGDAEDQLNKFSQGCVSLRTANQNKAKFDREFHPLVKEVLTQGRELAERANEMSMRNLRDKRPLQTASKVLLSDLTSFRSKVENTKKWLEDAINFYTLLMKADTWYSKAAEFWPSNSTLGKNSSSSVLSPASYRDLQHYEDRLSRFLAKFPPVSSKELLQLESFLEKVPDTQQRNQAKLLIHRCKELEKIIQARETHFVEFGNGREGPGDSRRVEVPERSSRKFNGQVRDEPYYSRIKDSPGRIINNRDVSRHPRSGDRSSTPGNLILPTPPGRGPSSAVNGTLRDLERKQYAGSGLQSNNRDSYQSYSMNNVGRRVTTDGLESQICPPGVTGRYLNHNGEIKPSDNLDGWTGYKHSPKREIVRSQDVTSNSSVDSQVATKNFAPKKPERKKLKKTQETSSNMEHLIQEQMRLETELEQLKKMSENLVPPLDLRELNPSYTNGSLSHDDYYSSRLVGLGEKIVASSHPRRSGQIKRLSHSKSQKVVDNLTSGPAYSTTRPELTSDDSVDREVEGLFREVSLLKEDEDDTAPLKHDSFSPESSNDPHRSERRRSSRMLLNGYRTGMHNPGITNNCAQENNSSSLQNSPRISSVQRHQPADQGVSLDKVQQFCILKKQEIYWMSQIRSRRHILSQKLDSLVRQDVEEQYFYSQEELSKTEKAIADLFQSLSQQEVQWLLKNGMVSSNPDYARSPHNVHALRTTYYGSPSVPFNQFGHQFQPRQQHQHTLTPVAPAPLMNGSNTPRGVGYQSTNPVLHSSTNASPLYGYGSENAYPNTARGNDVYHSQDVTNASAVTLVKPPSSSKETQTLNNGDQFPKGVDFDPRLRHEVETPEPMEKANLARTPMDGIVRTHDLSLQHAENGSAAARKLPESGTSERRIEAADSQVHPEGDERLERDVEAAVSHMVVKQRSERNRKQPAQIVNNDDVHSHMNDRKKPAAFKEASFDDHEVVKLKEKLEVEQKELQDSLKREEIKFMEEQRRLKEEEEKRNEWIRQQKLAEQENLERMRQNLAQIVEAVQVEEKDWSADEECEATDREVQDIRQKRLSYFRSKTNTEPVDEVSRAEETVNTESQHDELRDFTDNVGEEEDEEEIEMYHQNLSQQSQVMSNQKDIVWGEERTKSKTFIRDRHSSPTESQLEDIDIEQCDFVSEESKISPEDELIELLKSGSIDMSSPEHSRDSSEVPEDDQLVSSDVVEDDHVESLDVSEDGQYVASNLPVEDHVESLDIPQGDQLESSATDLGWFSAEGRGSNSVELNSSLVTNAEPNYVAESDSDEDVIERFDTSPHEEEQKDFKYNVTDDLKENGRLVGKQQIDDVSDQGEDDELEDTLLTDTTANIRELVARLGEIENEMSDSGDEGMGTREMTKKSSDEEFEEIERLLYEEKARLEAEKKSRLLAEESLSDSSNGEFEQLEKALYQQKAQSTVENKGDESPEESSKTASDEEFEQLEKMTLAAKESKKVEYQQKEPATKNQSEVVERSNDVASFLNFPVSTSKADEEDDLLDIIGTSDSEDTLSSGQEEDEHKLVVAEASDDRETLGSDEEEKAPVLWTVSTRTSAPAPPVSAAVASEHNYAFERCGGVVAVIDNGSGFCKAGFSNEQQPRVVFPAVVGKPRHQEAMMQDYRDHYIGDEAQNMRGVLTLKYPLEHGIVMNWDDMESIWSYTYDQLRVPSQEYPVMLTEAPLNPKYNRERMLQIMFETFEVPCLYIAVQAVMALYSTGRTTGTVFDCGDGVSHTVPVYEGYWLPHATQRMDLAGRDLTKYMMRILTERGYSFTTTAEREIIRDIKEKLAYVALDFERELQESETSDKFEELYMLPDGQSIRVANERFRCPEVLFNPSMLGMDMVGIHESIYNCIKKCDIDIRKDLLENVLLSGGSTMLPGLPERLHKEIATLVNPRDPGRVRVVSPDDRKYAVWSGSAVLAGLSTFPQMCISVQEYDEMGPEIVHRKCF</sequence>
<dbReference type="Gene3D" id="3.30.420.40">
    <property type="match status" value="2"/>
</dbReference>
<feature type="compositionally biased region" description="Basic residues" evidence="3">
    <location>
        <begin position="770"/>
        <end position="785"/>
    </location>
</feature>
<dbReference type="OrthoDB" id="5968473at2759"/>
<proteinExistence type="inferred from homology"/>
<evidence type="ECO:0000256" key="1">
    <source>
        <dbReference type="RuleBase" id="RU000487"/>
    </source>
</evidence>
<dbReference type="InterPro" id="IPR004000">
    <property type="entry name" value="Actin"/>
</dbReference>
<feature type="region of interest" description="Disordered" evidence="3">
    <location>
        <begin position="504"/>
        <end position="584"/>
    </location>
</feature>
<feature type="compositionally biased region" description="Basic and acidic residues" evidence="3">
    <location>
        <begin position="510"/>
        <end position="524"/>
    </location>
</feature>
<dbReference type="Gene3D" id="3.90.640.10">
    <property type="entry name" value="Actin, Chain A, domain 4"/>
    <property type="match status" value="1"/>
</dbReference>
<dbReference type="FunFam" id="3.30.420.40:FF:000002">
    <property type="entry name" value="Muscle actin"/>
    <property type="match status" value="1"/>
</dbReference>
<evidence type="ECO:0000313" key="4">
    <source>
        <dbReference type="EMBL" id="PFX33495.1"/>
    </source>
</evidence>
<evidence type="ECO:0000256" key="3">
    <source>
        <dbReference type="SAM" id="MobiDB-lite"/>
    </source>
</evidence>
<feature type="compositionally biased region" description="Basic and acidic residues" evidence="3">
    <location>
        <begin position="1730"/>
        <end position="1744"/>
    </location>
</feature>
<accession>A0A2B4SYN7</accession>
<feature type="compositionally biased region" description="Basic and acidic residues" evidence="3">
    <location>
        <begin position="1759"/>
        <end position="1772"/>
    </location>
</feature>
<feature type="region of interest" description="Disordered" evidence="3">
    <location>
        <begin position="665"/>
        <end position="704"/>
    </location>
</feature>
<dbReference type="InterPro" id="IPR036865">
    <property type="entry name" value="CRAL-TRIO_dom_sf"/>
</dbReference>
<comment type="caution">
    <text evidence="4">The sequence shown here is derived from an EMBL/GenBank/DDBJ whole genome shotgun (WGS) entry which is preliminary data.</text>
</comment>
<comment type="similarity">
    <text evidence="1">Belongs to the actin family.</text>
</comment>
<feature type="compositionally biased region" description="Basic and acidic residues" evidence="3">
    <location>
        <begin position="810"/>
        <end position="826"/>
    </location>
</feature>
<feature type="region of interest" description="Disordered" evidence="3">
    <location>
        <begin position="1647"/>
        <end position="1676"/>
    </location>
</feature>
<dbReference type="PRINTS" id="PR00190">
    <property type="entry name" value="ACTIN"/>
</dbReference>
<dbReference type="STRING" id="50429.A0A2B4SYN7"/>
<feature type="region of interest" description="Disordered" evidence="3">
    <location>
        <begin position="870"/>
        <end position="903"/>
    </location>
</feature>
<feature type="region of interest" description="Disordered" evidence="3">
    <location>
        <begin position="1467"/>
        <end position="1513"/>
    </location>
</feature>
<dbReference type="Proteomes" id="UP000225706">
    <property type="component" value="Unassembled WGS sequence"/>
</dbReference>
<feature type="compositionally biased region" description="Polar residues" evidence="3">
    <location>
        <begin position="1102"/>
        <end position="1115"/>
    </location>
</feature>
<feature type="region of interest" description="Disordered" evidence="3">
    <location>
        <begin position="1160"/>
        <end position="1194"/>
    </location>
</feature>
<protein>
    <submittedName>
        <fullName evidence="4">Actin, nonmuscle</fullName>
    </submittedName>
</protein>
<dbReference type="EMBL" id="LSMT01000011">
    <property type="protein sequence ID" value="PFX33495.1"/>
    <property type="molecule type" value="Genomic_DNA"/>
</dbReference>
<dbReference type="PROSITE" id="PS01132">
    <property type="entry name" value="ACTINS_ACT_LIKE"/>
    <property type="match status" value="1"/>
</dbReference>
<dbReference type="FunFam" id="3.90.640.10:FF:000047">
    <property type="entry name" value="Actin, alpha skeletal muscle"/>
    <property type="match status" value="1"/>
</dbReference>
<feature type="compositionally biased region" description="Basic and acidic residues" evidence="3">
    <location>
        <begin position="1362"/>
        <end position="1383"/>
    </location>
</feature>
<evidence type="ECO:0000313" key="5">
    <source>
        <dbReference type="Proteomes" id="UP000225706"/>
    </source>
</evidence>
<reference evidence="5" key="1">
    <citation type="journal article" date="2017" name="bioRxiv">
        <title>Comparative analysis of the genomes of Stylophora pistillata and Acropora digitifera provides evidence for extensive differences between species of corals.</title>
        <authorList>
            <person name="Voolstra C.R."/>
            <person name="Li Y."/>
            <person name="Liew Y.J."/>
            <person name="Baumgarten S."/>
            <person name="Zoccola D."/>
            <person name="Flot J.-F."/>
            <person name="Tambutte S."/>
            <person name="Allemand D."/>
            <person name="Aranda M."/>
        </authorList>
    </citation>
    <scope>NUCLEOTIDE SEQUENCE [LARGE SCALE GENOMIC DNA]</scope>
</reference>